<dbReference type="CTD" id="20330207"/>
<dbReference type="KEGG" id="ovi:T265_16042"/>
<dbReference type="EMBL" id="KL601106">
    <property type="protein sequence ID" value="KER18457.1"/>
    <property type="molecule type" value="Genomic_DNA"/>
</dbReference>
<name>A0A074YZ22_OPIVI</name>
<proteinExistence type="predicted"/>
<keyword evidence="2" id="KW-1185">Reference proteome</keyword>
<dbReference type="SUPFAM" id="SSF48726">
    <property type="entry name" value="Immunoglobulin"/>
    <property type="match status" value="1"/>
</dbReference>
<organism evidence="1 2">
    <name type="scientific">Opisthorchis viverrini</name>
    <name type="common">Southeast Asian liver fluke</name>
    <dbReference type="NCBI Taxonomy" id="6198"/>
    <lineage>
        <taxon>Eukaryota</taxon>
        <taxon>Metazoa</taxon>
        <taxon>Spiralia</taxon>
        <taxon>Lophotrochozoa</taxon>
        <taxon>Platyhelminthes</taxon>
        <taxon>Trematoda</taxon>
        <taxon>Digenea</taxon>
        <taxon>Opisthorchiida</taxon>
        <taxon>Opisthorchiata</taxon>
        <taxon>Opisthorchiidae</taxon>
        <taxon>Opisthorchis</taxon>
    </lineage>
</organism>
<accession>A0A074YZ22</accession>
<dbReference type="InterPro" id="IPR036179">
    <property type="entry name" value="Ig-like_dom_sf"/>
</dbReference>
<evidence type="ECO:0000313" key="2">
    <source>
        <dbReference type="Proteomes" id="UP000054324"/>
    </source>
</evidence>
<sequence>MVRRDDCRQDGLYEVPRMKAPAAIMETNEYQEAHGYFIAKSKIVCSFFPKHVALMLVVFNTYDYRNSLPVVEHAFQNSLVGSLEQWMNGSTDMNERSIGGPPASHFAYQLMRIRVGWRATIQEGAPIVMLGAASVRNHELVCYYGEQARDIGTKLTRASSGFTIVKKDGATTFELVKRKARPEDSGHYTCKLSRLAVLQRHLVVLPRALRIGMFIDRALPQVNRTLRDNWKQISNTVPFVYTDQELFVHCSHSLTDHFTQHPEVRFYSVVLHGDDQSPSEMA</sequence>
<evidence type="ECO:0000313" key="1">
    <source>
        <dbReference type="EMBL" id="KER18457.1"/>
    </source>
</evidence>
<feature type="non-terminal residue" evidence="1">
    <location>
        <position position="282"/>
    </location>
</feature>
<dbReference type="GeneID" id="20330207"/>
<protein>
    <recommendedName>
        <fullName evidence="3">Ig-like domain-containing protein</fullName>
    </recommendedName>
</protein>
<reference evidence="1 2" key="1">
    <citation type="submission" date="2013-11" db="EMBL/GenBank/DDBJ databases">
        <title>Opisthorchis viverrini - life in the bile duct.</title>
        <authorList>
            <person name="Young N.D."/>
            <person name="Nagarajan N."/>
            <person name="Lin S.J."/>
            <person name="Korhonen P.K."/>
            <person name="Jex A.R."/>
            <person name="Hall R.S."/>
            <person name="Safavi-Hemami H."/>
            <person name="Kaewkong W."/>
            <person name="Bertrand D."/>
            <person name="Gao S."/>
            <person name="Seet Q."/>
            <person name="Wongkham S."/>
            <person name="Teh B.T."/>
            <person name="Wongkham C."/>
            <person name="Intapan P.M."/>
            <person name="Maleewong W."/>
            <person name="Yang X."/>
            <person name="Hu M."/>
            <person name="Wang Z."/>
            <person name="Hofmann A."/>
            <person name="Sternberg P.W."/>
            <person name="Tan P."/>
            <person name="Wang J."/>
            <person name="Gasser R.B."/>
        </authorList>
    </citation>
    <scope>NUCLEOTIDE SEQUENCE [LARGE SCALE GENOMIC DNA]</scope>
</reference>
<evidence type="ECO:0008006" key="3">
    <source>
        <dbReference type="Google" id="ProtNLM"/>
    </source>
</evidence>
<gene>
    <name evidence="1" type="ORF">T265_16042</name>
</gene>
<dbReference type="Proteomes" id="UP000054324">
    <property type="component" value="Unassembled WGS sequence"/>
</dbReference>
<dbReference type="OrthoDB" id="10648982at2759"/>
<dbReference type="RefSeq" id="XP_009177796.1">
    <property type="nucleotide sequence ID" value="XM_009179532.1"/>
</dbReference>
<dbReference type="AlphaFoldDB" id="A0A074YZ22"/>
<dbReference type="STRING" id="6198.A0A074YZ22"/>